<keyword evidence="2" id="KW-1185">Reference proteome</keyword>
<protein>
    <submittedName>
        <fullName evidence="1">Uncharacterized protein</fullName>
    </submittedName>
</protein>
<dbReference type="OrthoDB" id="1457358at2759"/>
<evidence type="ECO:0000313" key="1">
    <source>
        <dbReference type="EMBL" id="GAU19236.1"/>
    </source>
</evidence>
<accession>A0A2Z6LR75</accession>
<reference evidence="2" key="1">
    <citation type="journal article" date="2017" name="Front. Plant Sci.">
        <title>Climate Clever Clovers: New Paradigm to Reduce the Environmental Footprint of Ruminants by Breeding Low Methanogenic Forages Utilizing Haplotype Variation.</title>
        <authorList>
            <person name="Kaur P."/>
            <person name="Appels R."/>
            <person name="Bayer P.E."/>
            <person name="Keeble-Gagnere G."/>
            <person name="Wang J."/>
            <person name="Hirakawa H."/>
            <person name="Shirasawa K."/>
            <person name="Vercoe P."/>
            <person name="Stefanova K."/>
            <person name="Durmic Z."/>
            <person name="Nichols P."/>
            <person name="Revell C."/>
            <person name="Isobe S.N."/>
            <person name="Edwards D."/>
            <person name="Erskine W."/>
        </authorList>
    </citation>
    <scope>NUCLEOTIDE SEQUENCE [LARGE SCALE GENOMIC DNA]</scope>
    <source>
        <strain evidence="2">cv. Daliak</strain>
    </source>
</reference>
<proteinExistence type="predicted"/>
<organism evidence="1 2">
    <name type="scientific">Trifolium subterraneum</name>
    <name type="common">Subterranean clover</name>
    <dbReference type="NCBI Taxonomy" id="3900"/>
    <lineage>
        <taxon>Eukaryota</taxon>
        <taxon>Viridiplantae</taxon>
        <taxon>Streptophyta</taxon>
        <taxon>Embryophyta</taxon>
        <taxon>Tracheophyta</taxon>
        <taxon>Spermatophyta</taxon>
        <taxon>Magnoliopsida</taxon>
        <taxon>eudicotyledons</taxon>
        <taxon>Gunneridae</taxon>
        <taxon>Pentapetalae</taxon>
        <taxon>rosids</taxon>
        <taxon>fabids</taxon>
        <taxon>Fabales</taxon>
        <taxon>Fabaceae</taxon>
        <taxon>Papilionoideae</taxon>
        <taxon>50 kb inversion clade</taxon>
        <taxon>NPAAA clade</taxon>
        <taxon>Hologalegina</taxon>
        <taxon>IRL clade</taxon>
        <taxon>Trifolieae</taxon>
        <taxon>Trifolium</taxon>
    </lineage>
</organism>
<dbReference type="Proteomes" id="UP000242715">
    <property type="component" value="Unassembled WGS sequence"/>
</dbReference>
<name>A0A2Z6LR75_TRISU</name>
<gene>
    <name evidence="1" type="ORF">TSUD_199170</name>
</gene>
<evidence type="ECO:0000313" key="2">
    <source>
        <dbReference type="Proteomes" id="UP000242715"/>
    </source>
</evidence>
<dbReference type="AlphaFoldDB" id="A0A2Z6LR75"/>
<sequence>MRTEKELFERTFAYIHSPCGIKAGRIGRLQMGLVQSREEEEDQDQSLATPLKSFPSFLAVFFVLPPGRGIPFALARFHSKADAALLTE</sequence>
<dbReference type="EMBL" id="DF973196">
    <property type="protein sequence ID" value="GAU19236.1"/>
    <property type="molecule type" value="Genomic_DNA"/>
</dbReference>